<sequence length="414" mass="47523">MSKVRTLRVFIKQRLTAAAEEIFELFERTIAEYEEELCRQRKLLDAVLQPQVQLHRTDIQQLLVIKEEVEWSSSLDQEDPPELPHIKEEQEELWTRQEGEQLPELEEADIKFTFTPVTVKSEEDDEEEPQSSQLHQIKTEDIRDVEHLKTEADGEDCGGPEPAWNFNPDSHLQPADDDEKTSHSSEPESDDSWVWEDTRQPRPALRNKDMKCITGKTSNNSECATSSDHKEHLQKQDEGQTEVKPFICSVCGKKYPQKKSLTSHMRIHSKEKRFSCPVCKKMFLWRGSVVVHMRTHTGEKPFSCSFCGTKFTDSSSLTKHLRVHTGEKPYSCSVCKKSTSDSSSLIKHMRIHTGEKPFSCSVCGKTFALQGTLRQHLTTHTGQKPFSCSVCDKKFTRPIHLRQHKCVAEGAKKK</sequence>
<evidence type="ECO:0000259" key="9">
    <source>
        <dbReference type="PROSITE" id="PS50157"/>
    </source>
</evidence>
<evidence type="ECO:0000256" key="1">
    <source>
        <dbReference type="ARBA" id="ARBA00006991"/>
    </source>
</evidence>
<dbReference type="Pfam" id="PF00096">
    <property type="entry name" value="zf-C2H2"/>
    <property type="match status" value="5"/>
</dbReference>
<name>A0A671WWL3_SPAAU</name>
<keyword evidence="5" id="KW-0862">Zinc</keyword>
<reference evidence="10" key="2">
    <citation type="submission" date="2025-09" db="UniProtKB">
        <authorList>
            <consortium name="Ensembl"/>
        </authorList>
    </citation>
    <scope>IDENTIFICATION</scope>
</reference>
<keyword evidence="3" id="KW-0677">Repeat</keyword>
<feature type="domain" description="C2H2-type" evidence="9">
    <location>
        <begin position="302"/>
        <end position="329"/>
    </location>
</feature>
<dbReference type="GO" id="GO:0008270">
    <property type="term" value="F:zinc ion binding"/>
    <property type="evidence" value="ECO:0007669"/>
    <property type="project" value="UniProtKB-KW"/>
</dbReference>
<dbReference type="FunFam" id="3.30.160.60:FF:001235">
    <property type="entry name" value="Si:ch211-119o8.6"/>
    <property type="match status" value="1"/>
</dbReference>
<proteinExistence type="inferred from homology"/>
<dbReference type="InterPro" id="IPR013087">
    <property type="entry name" value="Znf_C2H2_type"/>
</dbReference>
<keyword evidence="4 7" id="KW-0863">Zinc-finger</keyword>
<dbReference type="GeneTree" id="ENSGT00950000182774"/>
<evidence type="ECO:0000313" key="10">
    <source>
        <dbReference type="Ensembl" id="ENSSAUP00010043279.1"/>
    </source>
</evidence>
<dbReference type="PANTHER" id="PTHR24403:SF107">
    <property type="entry name" value="ZINC FINGER PROTEIN 521"/>
    <property type="match status" value="1"/>
</dbReference>
<evidence type="ECO:0000313" key="11">
    <source>
        <dbReference type="Proteomes" id="UP000472265"/>
    </source>
</evidence>
<feature type="domain" description="C2H2-type" evidence="9">
    <location>
        <begin position="358"/>
        <end position="385"/>
    </location>
</feature>
<dbReference type="PANTHER" id="PTHR24403">
    <property type="entry name" value="ZINC FINGER PROTEIN"/>
    <property type="match status" value="1"/>
</dbReference>
<dbReference type="FunFam" id="3.30.160.60:FF:000624">
    <property type="entry name" value="zinc finger protein 697"/>
    <property type="match status" value="1"/>
</dbReference>
<comment type="similarity">
    <text evidence="1">Belongs to the krueppel C2H2-type zinc-finger protein family.</text>
</comment>
<feature type="domain" description="C2H2-type" evidence="9">
    <location>
        <begin position="330"/>
        <end position="357"/>
    </location>
</feature>
<dbReference type="PROSITE" id="PS50157">
    <property type="entry name" value="ZINC_FINGER_C2H2_2"/>
    <property type="match status" value="6"/>
</dbReference>
<dbReference type="AlphaFoldDB" id="A0A671WWL3"/>
<keyword evidence="2" id="KW-0479">Metal-binding</keyword>
<dbReference type="Ensembl" id="ENSSAUT00010045553.1">
    <property type="protein sequence ID" value="ENSSAUP00010043279.1"/>
    <property type="gene ID" value="ENSSAUG00010018185.1"/>
</dbReference>
<feature type="compositionally biased region" description="Basic and acidic residues" evidence="8">
    <location>
        <begin position="137"/>
        <end position="152"/>
    </location>
</feature>
<dbReference type="PROSITE" id="PS00028">
    <property type="entry name" value="ZINC_FINGER_C2H2_1"/>
    <property type="match status" value="4"/>
</dbReference>
<gene>
    <name evidence="10" type="primary">LOC115578278</name>
</gene>
<dbReference type="Gene3D" id="3.30.160.60">
    <property type="entry name" value="Classic Zinc Finger"/>
    <property type="match status" value="6"/>
</dbReference>
<feature type="region of interest" description="Disordered" evidence="8">
    <location>
        <begin position="119"/>
        <end position="238"/>
    </location>
</feature>
<feature type="compositionally biased region" description="Polar residues" evidence="8">
    <location>
        <begin position="215"/>
        <end position="226"/>
    </location>
</feature>
<feature type="compositionally biased region" description="Basic and acidic residues" evidence="8">
    <location>
        <begin position="227"/>
        <end position="238"/>
    </location>
</feature>
<dbReference type="FunFam" id="3.30.160.60:FF:000358">
    <property type="entry name" value="zinc finger protein 24"/>
    <property type="match status" value="1"/>
</dbReference>
<evidence type="ECO:0000256" key="8">
    <source>
        <dbReference type="SAM" id="MobiDB-lite"/>
    </source>
</evidence>
<dbReference type="FunFam" id="3.30.160.60:FF:000417">
    <property type="entry name" value="Zinc finger protein"/>
    <property type="match status" value="1"/>
</dbReference>
<protein>
    <submittedName>
        <fullName evidence="10">Zinc finger protein 2-like</fullName>
    </submittedName>
</protein>
<feature type="domain" description="C2H2-type" evidence="9">
    <location>
        <begin position="274"/>
        <end position="301"/>
    </location>
</feature>
<evidence type="ECO:0000256" key="7">
    <source>
        <dbReference type="PROSITE-ProRule" id="PRU00042"/>
    </source>
</evidence>
<dbReference type="SUPFAM" id="SSF57667">
    <property type="entry name" value="beta-beta-alpha zinc fingers"/>
    <property type="match status" value="4"/>
</dbReference>
<evidence type="ECO:0000256" key="2">
    <source>
        <dbReference type="ARBA" id="ARBA00022723"/>
    </source>
</evidence>
<dbReference type="RefSeq" id="XP_030267031.1">
    <property type="nucleotide sequence ID" value="XM_030411171.1"/>
</dbReference>
<dbReference type="GO" id="GO:0003677">
    <property type="term" value="F:DNA binding"/>
    <property type="evidence" value="ECO:0007669"/>
    <property type="project" value="UniProtKB-KW"/>
</dbReference>
<organism evidence="10 11">
    <name type="scientific">Sparus aurata</name>
    <name type="common">Gilthead sea bream</name>
    <dbReference type="NCBI Taxonomy" id="8175"/>
    <lineage>
        <taxon>Eukaryota</taxon>
        <taxon>Metazoa</taxon>
        <taxon>Chordata</taxon>
        <taxon>Craniata</taxon>
        <taxon>Vertebrata</taxon>
        <taxon>Euteleostomi</taxon>
        <taxon>Actinopterygii</taxon>
        <taxon>Neopterygii</taxon>
        <taxon>Teleostei</taxon>
        <taxon>Neoteleostei</taxon>
        <taxon>Acanthomorphata</taxon>
        <taxon>Eupercaria</taxon>
        <taxon>Spariformes</taxon>
        <taxon>Sparidae</taxon>
        <taxon>Sparus</taxon>
    </lineage>
</organism>
<dbReference type="GeneID" id="115578278"/>
<dbReference type="FunFam" id="3.30.160.60:FF:000110">
    <property type="entry name" value="Zinc finger protein-like"/>
    <property type="match status" value="1"/>
</dbReference>
<dbReference type="SMART" id="SM00355">
    <property type="entry name" value="ZnF_C2H2"/>
    <property type="match status" value="6"/>
</dbReference>
<dbReference type="GO" id="GO:0045944">
    <property type="term" value="P:positive regulation of transcription by RNA polymerase II"/>
    <property type="evidence" value="ECO:0007669"/>
    <property type="project" value="TreeGrafter"/>
</dbReference>
<evidence type="ECO:0000256" key="3">
    <source>
        <dbReference type="ARBA" id="ARBA00022737"/>
    </source>
</evidence>
<feature type="domain" description="C2H2-type" evidence="9">
    <location>
        <begin position="246"/>
        <end position="273"/>
    </location>
</feature>
<reference evidence="10" key="1">
    <citation type="submission" date="2025-08" db="UniProtKB">
        <authorList>
            <consortium name="Ensembl"/>
        </authorList>
    </citation>
    <scope>IDENTIFICATION</scope>
</reference>
<evidence type="ECO:0000256" key="6">
    <source>
        <dbReference type="ARBA" id="ARBA00023125"/>
    </source>
</evidence>
<evidence type="ECO:0000256" key="5">
    <source>
        <dbReference type="ARBA" id="ARBA00022833"/>
    </source>
</evidence>
<evidence type="ECO:0000256" key="4">
    <source>
        <dbReference type="ARBA" id="ARBA00022771"/>
    </source>
</evidence>
<dbReference type="FunFam" id="3.30.160.60:FF:002343">
    <property type="entry name" value="Zinc finger protein 33A"/>
    <property type="match status" value="1"/>
</dbReference>
<dbReference type="InterPro" id="IPR036236">
    <property type="entry name" value="Znf_C2H2_sf"/>
</dbReference>
<dbReference type="InterPro" id="IPR050688">
    <property type="entry name" value="Zinc_finger/UBP_domain"/>
</dbReference>
<dbReference type="GO" id="GO:0005634">
    <property type="term" value="C:nucleus"/>
    <property type="evidence" value="ECO:0007669"/>
    <property type="project" value="TreeGrafter"/>
</dbReference>
<keyword evidence="11" id="KW-1185">Reference proteome</keyword>
<feature type="compositionally biased region" description="Basic and acidic residues" evidence="8">
    <location>
        <begin position="196"/>
        <end position="211"/>
    </location>
</feature>
<dbReference type="Proteomes" id="UP000472265">
    <property type="component" value="Unassembled WGS sequence"/>
</dbReference>
<feature type="domain" description="C2H2-type" evidence="9">
    <location>
        <begin position="386"/>
        <end position="413"/>
    </location>
</feature>
<keyword evidence="6" id="KW-0238">DNA-binding</keyword>
<accession>A0A671WWL3</accession>